<reference evidence="2 3" key="1">
    <citation type="journal article" date="2024" name="Nat. Commun.">
        <title>Phylogenomics reveals the evolutionary origins of lichenization in chlorophyte algae.</title>
        <authorList>
            <person name="Puginier C."/>
            <person name="Libourel C."/>
            <person name="Otte J."/>
            <person name="Skaloud P."/>
            <person name="Haon M."/>
            <person name="Grisel S."/>
            <person name="Petersen M."/>
            <person name="Berrin J.G."/>
            <person name="Delaux P.M."/>
            <person name="Dal Grande F."/>
            <person name="Keller J."/>
        </authorList>
    </citation>
    <scope>NUCLEOTIDE SEQUENCE [LARGE SCALE GENOMIC DNA]</scope>
    <source>
        <strain evidence="2 3">SAG 2145</strain>
    </source>
</reference>
<dbReference type="EMBL" id="JALJOS010000090">
    <property type="protein sequence ID" value="KAK9816168.1"/>
    <property type="molecule type" value="Genomic_DNA"/>
</dbReference>
<evidence type="ECO:0000256" key="1">
    <source>
        <dbReference type="SAM" id="Phobius"/>
    </source>
</evidence>
<evidence type="ECO:0000313" key="3">
    <source>
        <dbReference type="Proteomes" id="UP001438707"/>
    </source>
</evidence>
<accession>A0AAW1Q1K9</accession>
<evidence type="ECO:0008006" key="4">
    <source>
        <dbReference type="Google" id="ProtNLM"/>
    </source>
</evidence>
<feature type="transmembrane region" description="Helical" evidence="1">
    <location>
        <begin position="25"/>
        <end position="46"/>
    </location>
</feature>
<gene>
    <name evidence="2" type="ORF">WJX74_000229</name>
</gene>
<proteinExistence type="predicted"/>
<organism evidence="2 3">
    <name type="scientific">Apatococcus lobatus</name>
    <dbReference type="NCBI Taxonomy" id="904363"/>
    <lineage>
        <taxon>Eukaryota</taxon>
        <taxon>Viridiplantae</taxon>
        <taxon>Chlorophyta</taxon>
        <taxon>core chlorophytes</taxon>
        <taxon>Trebouxiophyceae</taxon>
        <taxon>Chlorellales</taxon>
        <taxon>Chlorellaceae</taxon>
        <taxon>Apatococcus</taxon>
    </lineage>
</organism>
<comment type="caution">
    <text evidence="2">The sequence shown here is derived from an EMBL/GenBank/DDBJ whole genome shotgun (WGS) entry which is preliminary data.</text>
</comment>
<dbReference type="InterPro" id="IPR029044">
    <property type="entry name" value="Nucleotide-diphossugar_trans"/>
</dbReference>
<sequence length="323" mass="36569">MRSARSPQPSSWWGPLAKLSPRQRLVLIGGSTLLLYCTFWLGGSLAGNKSWHRGRAGYLDSLFTSGRPYLESRVASQDHSPRCCSNDDCFEEDTGRHVILTVVRNQHDIMLLEELSCSVRKANPLHELVALTALGDLTADQEVHIRSLAELLYVQDPLLGNDPRWLSLKAWELSEYDAILLLDVHITLKMDISPVYQLPTDFATTLDQEWGRFRYSALGQADGTMIMLRPCPAVAKHMQALLQSQPQLHFANQGGYNDFLDWYFKRTRYILPPEWNALPSQLINETMTLGGTQPRMLRLPDHRPWEAGNLPKGAEHLCKGPPR</sequence>
<keyword evidence="1" id="KW-1133">Transmembrane helix</keyword>
<dbReference type="SUPFAM" id="SSF53448">
    <property type="entry name" value="Nucleotide-diphospho-sugar transferases"/>
    <property type="match status" value="1"/>
</dbReference>
<dbReference type="Gene3D" id="3.90.550.10">
    <property type="entry name" value="Spore Coat Polysaccharide Biosynthesis Protein SpsA, Chain A"/>
    <property type="match status" value="1"/>
</dbReference>
<keyword evidence="1" id="KW-0472">Membrane</keyword>
<keyword evidence="3" id="KW-1185">Reference proteome</keyword>
<keyword evidence="1" id="KW-0812">Transmembrane</keyword>
<name>A0AAW1Q1K9_9CHLO</name>
<dbReference type="AlphaFoldDB" id="A0AAW1Q1K9"/>
<protein>
    <recommendedName>
        <fullName evidence="4">Hexosyltransferase</fullName>
    </recommendedName>
</protein>
<evidence type="ECO:0000313" key="2">
    <source>
        <dbReference type="EMBL" id="KAK9816168.1"/>
    </source>
</evidence>
<dbReference type="Proteomes" id="UP001438707">
    <property type="component" value="Unassembled WGS sequence"/>
</dbReference>